<keyword evidence="4" id="KW-1185">Reference proteome</keyword>
<name>A0ABU6PP60_9BACL</name>
<dbReference type="SMART" id="SM00257">
    <property type="entry name" value="LysM"/>
    <property type="match status" value="1"/>
</dbReference>
<dbReference type="PROSITE" id="PS51782">
    <property type="entry name" value="LYSM"/>
    <property type="match status" value="1"/>
</dbReference>
<dbReference type="EMBL" id="JARTLD010000004">
    <property type="protein sequence ID" value="MED5016167.1"/>
    <property type="molecule type" value="Genomic_DNA"/>
</dbReference>
<dbReference type="RefSeq" id="WP_328275104.1">
    <property type="nucleotide sequence ID" value="NZ_JARTLD010000004.1"/>
</dbReference>
<protein>
    <submittedName>
        <fullName evidence="3">LysM peptidoglycan-binding domain-containing protein</fullName>
    </submittedName>
</protein>
<evidence type="ECO:0000313" key="4">
    <source>
        <dbReference type="Proteomes" id="UP001343257"/>
    </source>
</evidence>
<evidence type="ECO:0000313" key="3">
    <source>
        <dbReference type="EMBL" id="MED5016167.1"/>
    </source>
</evidence>
<feature type="compositionally biased region" description="Polar residues" evidence="1">
    <location>
        <begin position="519"/>
        <end position="530"/>
    </location>
</feature>
<dbReference type="InterPro" id="IPR036779">
    <property type="entry name" value="LysM_dom_sf"/>
</dbReference>
<dbReference type="SUPFAM" id="SSF54106">
    <property type="entry name" value="LysM domain"/>
    <property type="match status" value="1"/>
</dbReference>
<feature type="domain" description="LysM" evidence="2">
    <location>
        <begin position="18"/>
        <end position="63"/>
    </location>
</feature>
<evidence type="ECO:0000256" key="1">
    <source>
        <dbReference type="SAM" id="MobiDB-lite"/>
    </source>
</evidence>
<gene>
    <name evidence="3" type="ORF">P9847_02480</name>
</gene>
<dbReference type="InterPro" id="IPR018392">
    <property type="entry name" value="LysM"/>
</dbReference>
<comment type="caution">
    <text evidence="3">The sequence shown here is derived from an EMBL/GenBank/DDBJ whole genome shotgun (WGS) entry which is preliminary data.</text>
</comment>
<proteinExistence type="predicted"/>
<feature type="compositionally biased region" description="Basic residues" evidence="1">
    <location>
        <begin position="537"/>
        <end position="556"/>
    </location>
</feature>
<organism evidence="3 4">
    <name type="scientific">Paenibacillus chibensis</name>
    <dbReference type="NCBI Taxonomy" id="59846"/>
    <lineage>
        <taxon>Bacteria</taxon>
        <taxon>Bacillati</taxon>
        <taxon>Bacillota</taxon>
        <taxon>Bacilli</taxon>
        <taxon>Bacillales</taxon>
        <taxon>Paenibacillaceae</taxon>
        <taxon>Paenibacillus</taxon>
    </lineage>
</organism>
<sequence length="556" mass="61602">MKIPAEPVHVPSNDQFIHKHVVKQGDSLWKLSKAWGVSLKEMIDANPQLKNPNALLVGEVVNIPKSGNQVNAPDDANANANAHPDKVLPGGKAFTGPKEEMTAPKAEVTAPINVVPQQLPELPNLPNIMPEMNVPNIMPNVMPEMNVPNIMPNVMPEMTMPNIMPNVMPEMTMPNIMPNVMPEMTMPNVKPNVMPEMTMPNVKPNVMPEMTMPNVMPNVMPFAENKPMAIKPAAEEPYGCDDNYFVGGAQHPFMHYPTPVQEVGSFYNMPCENEVMAEHTYNNMPYPGKTSNYPGIVESAEDVDYDYMPNQSWVSPYSHAPEGGHWDNHWENHQSPVVYEPNMQPNMQSPVSHHPNQPFPHPSVSPAYYEPVHALPYNPCGCSGVSPAYHAPEPAYVEPMYYHHQGGYPHFALPPWCYPYPAPVVSPYETAPNAQLGAYSHEPNMQFHDPNNQYPGWGGMEYPHWDRTQAYAYPPETEQTESVPSANVNSVQAPATTIEAVEMGGGTTEVIAEPAQKVKTLSSNKKSSGASREKAVAKKTKKQVVSSKRKNPWING</sequence>
<dbReference type="Proteomes" id="UP001343257">
    <property type="component" value="Unassembled WGS sequence"/>
</dbReference>
<reference evidence="3 4" key="1">
    <citation type="submission" date="2023-03" db="EMBL/GenBank/DDBJ databases">
        <title>Bacillus Genome Sequencing.</title>
        <authorList>
            <person name="Dunlap C."/>
        </authorList>
    </citation>
    <scope>NUCLEOTIDE SEQUENCE [LARGE SCALE GENOMIC DNA]</scope>
    <source>
        <strain evidence="3 4">NRS-52</strain>
    </source>
</reference>
<evidence type="ECO:0000259" key="2">
    <source>
        <dbReference type="PROSITE" id="PS51782"/>
    </source>
</evidence>
<dbReference type="Pfam" id="PF01476">
    <property type="entry name" value="LysM"/>
    <property type="match status" value="1"/>
</dbReference>
<dbReference type="Gene3D" id="3.10.350.10">
    <property type="entry name" value="LysM domain"/>
    <property type="match status" value="1"/>
</dbReference>
<feature type="region of interest" description="Disordered" evidence="1">
    <location>
        <begin position="511"/>
        <end position="556"/>
    </location>
</feature>
<dbReference type="CDD" id="cd00118">
    <property type="entry name" value="LysM"/>
    <property type="match status" value="1"/>
</dbReference>
<accession>A0ABU6PP60</accession>